<reference evidence="2" key="2">
    <citation type="submission" date="2023-06" db="EMBL/GenBank/DDBJ databases">
        <authorList>
            <person name="Ma L."/>
            <person name="Liu K.-W."/>
            <person name="Li Z."/>
            <person name="Hsiao Y.-Y."/>
            <person name="Qi Y."/>
            <person name="Fu T."/>
            <person name="Tang G."/>
            <person name="Zhang D."/>
            <person name="Sun W.-H."/>
            <person name="Liu D.-K."/>
            <person name="Li Y."/>
            <person name="Chen G.-Z."/>
            <person name="Liu X.-D."/>
            <person name="Liao X.-Y."/>
            <person name="Jiang Y.-T."/>
            <person name="Yu X."/>
            <person name="Hao Y."/>
            <person name="Huang J."/>
            <person name="Zhao X.-W."/>
            <person name="Ke S."/>
            <person name="Chen Y.-Y."/>
            <person name="Wu W.-L."/>
            <person name="Hsu J.-L."/>
            <person name="Lin Y.-F."/>
            <person name="Huang M.-D."/>
            <person name="Li C.-Y."/>
            <person name="Huang L."/>
            <person name="Wang Z.-W."/>
            <person name="Zhao X."/>
            <person name="Zhong W.-Y."/>
            <person name="Peng D.-H."/>
            <person name="Ahmad S."/>
            <person name="Lan S."/>
            <person name="Zhang J.-S."/>
            <person name="Tsai W.-C."/>
            <person name="Van De Peer Y."/>
            <person name="Liu Z.-J."/>
        </authorList>
    </citation>
    <scope>NUCLEOTIDE SEQUENCE</scope>
    <source>
        <strain evidence="2">CP</strain>
        <tissue evidence="2">Leaves</tissue>
    </source>
</reference>
<dbReference type="AlphaFoldDB" id="A0AAV9DR60"/>
<evidence type="ECO:0000313" key="2">
    <source>
        <dbReference type="EMBL" id="KAK1303249.1"/>
    </source>
</evidence>
<name>A0AAV9DR60_ACOCL</name>
<feature type="compositionally biased region" description="Basic and acidic residues" evidence="1">
    <location>
        <begin position="83"/>
        <end position="92"/>
    </location>
</feature>
<accession>A0AAV9DR60</accession>
<evidence type="ECO:0000313" key="3">
    <source>
        <dbReference type="Proteomes" id="UP001180020"/>
    </source>
</evidence>
<keyword evidence="3" id="KW-1185">Reference proteome</keyword>
<organism evidence="2 3">
    <name type="scientific">Acorus calamus</name>
    <name type="common">Sweet flag</name>
    <dbReference type="NCBI Taxonomy" id="4465"/>
    <lineage>
        <taxon>Eukaryota</taxon>
        <taxon>Viridiplantae</taxon>
        <taxon>Streptophyta</taxon>
        <taxon>Embryophyta</taxon>
        <taxon>Tracheophyta</taxon>
        <taxon>Spermatophyta</taxon>
        <taxon>Magnoliopsida</taxon>
        <taxon>Liliopsida</taxon>
        <taxon>Acoraceae</taxon>
        <taxon>Acorus</taxon>
    </lineage>
</organism>
<dbReference type="Proteomes" id="UP001180020">
    <property type="component" value="Unassembled WGS sequence"/>
</dbReference>
<comment type="caution">
    <text evidence="2">The sequence shown here is derived from an EMBL/GenBank/DDBJ whole genome shotgun (WGS) entry which is preliminary data.</text>
</comment>
<dbReference type="EMBL" id="JAUJYO010000011">
    <property type="protein sequence ID" value="KAK1303249.1"/>
    <property type="molecule type" value="Genomic_DNA"/>
</dbReference>
<dbReference type="PANTHER" id="PTHR33116:SF78">
    <property type="entry name" value="OS12G0587133 PROTEIN"/>
    <property type="match status" value="1"/>
</dbReference>
<proteinExistence type="predicted"/>
<evidence type="ECO:0000256" key="1">
    <source>
        <dbReference type="SAM" id="MobiDB-lite"/>
    </source>
</evidence>
<protein>
    <recommendedName>
        <fullName evidence="4">Reverse transcriptase</fullName>
    </recommendedName>
</protein>
<feature type="region of interest" description="Disordered" evidence="1">
    <location>
        <begin position="76"/>
        <end position="97"/>
    </location>
</feature>
<sequence length="315" mass="35563">MVQVLDQSTEQAHLKDFFQTNLTPQEVHEEQSQIIIREIPHSLDSIVAPSGGHLQEQLSVDLSPLDKLVNPNIKLTNESEEDASAHPQKEIPGKPPLITQSAHLSKKERKKLQQIQILEAHTSLLQATNSQSTFSDDLLLFVEASSFSALPLKHIFEEFYSASGLQLNTSKSQVFTNCSNMEFSQSLEIPQHHLPVRYLGMPLFTGALTHSLCQPLVDQIHARVQSWTGKTLSITGRLELIWSVLSSFHIYRSATFTLPQRTIKEIEKVIQNFLWQGCSPTKKLHHLNWLTFANPLMKAGWAYEGLKTGTLERKV</sequence>
<gene>
    <name evidence="2" type="ORF">QJS10_CPB11g00897</name>
</gene>
<reference evidence="2" key="1">
    <citation type="journal article" date="2023" name="Nat. Commun.">
        <title>Diploid and tetraploid genomes of Acorus and the evolution of monocots.</title>
        <authorList>
            <person name="Ma L."/>
            <person name="Liu K.W."/>
            <person name="Li Z."/>
            <person name="Hsiao Y.Y."/>
            <person name="Qi Y."/>
            <person name="Fu T."/>
            <person name="Tang G.D."/>
            <person name="Zhang D."/>
            <person name="Sun W.H."/>
            <person name="Liu D.K."/>
            <person name="Li Y."/>
            <person name="Chen G.Z."/>
            <person name="Liu X.D."/>
            <person name="Liao X.Y."/>
            <person name="Jiang Y.T."/>
            <person name="Yu X."/>
            <person name="Hao Y."/>
            <person name="Huang J."/>
            <person name="Zhao X.W."/>
            <person name="Ke S."/>
            <person name="Chen Y.Y."/>
            <person name="Wu W.L."/>
            <person name="Hsu J.L."/>
            <person name="Lin Y.F."/>
            <person name="Huang M.D."/>
            <person name="Li C.Y."/>
            <person name="Huang L."/>
            <person name="Wang Z.W."/>
            <person name="Zhao X."/>
            <person name="Zhong W.Y."/>
            <person name="Peng D.H."/>
            <person name="Ahmad S."/>
            <person name="Lan S."/>
            <person name="Zhang J.S."/>
            <person name="Tsai W.C."/>
            <person name="Van de Peer Y."/>
            <person name="Liu Z.J."/>
        </authorList>
    </citation>
    <scope>NUCLEOTIDE SEQUENCE</scope>
    <source>
        <strain evidence="2">CP</strain>
    </source>
</reference>
<dbReference type="PANTHER" id="PTHR33116">
    <property type="entry name" value="REVERSE TRANSCRIPTASE ZINC-BINDING DOMAIN-CONTAINING PROTEIN-RELATED-RELATED"/>
    <property type="match status" value="1"/>
</dbReference>
<evidence type="ECO:0008006" key="4">
    <source>
        <dbReference type="Google" id="ProtNLM"/>
    </source>
</evidence>